<dbReference type="RefSeq" id="WP_052563983.1">
    <property type="nucleotide sequence ID" value="NZ_BAFN01000001.1"/>
</dbReference>
<evidence type="ECO:0000256" key="12">
    <source>
        <dbReference type="ARBA" id="ARBA00029736"/>
    </source>
</evidence>
<keyword evidence="19" id="KW-1185">Reference proteome</keyword>
<evidence type="ECO:0000256" key="11">
    <source>
        <dbReference type="ARBA" id="ARBA00022694"/>
    </source>
</evidence>
<evidence type="ECO:0000256" key="13">
    <source>
        <dbReference type="ARBA" id="ARBA00033392"/>
    </source>
</evidence>
<dbReference type="HAMAP" id="MF_00605">
    <property type="entry name" value="TrmD"/>
    <property type="match status" value="1"/>
</dbReference>
<evidence type="ECO:0000256" key="2">
    <source>
        <dbReference type="ARBA" id="ARBA00004496"/>
    </source>
</evidence>
<dbReference type="InterPro" id="IPR016009">
    <property type="entry name" value="tRNA_MeTrfase_TRMD/TRM10"/>
</dbReference>
<name>A0ABQ0JYS4_9BACT</name>
<protein>
    <recommendedName>
        <fullName evidence="6 15">tRNA (guanine-N(1)-)-methyltransferase</fullName>
        <ecNumber evidence="5 15">2.1.1.228</ecNumber>
    </recommendedName>
    <alternativeName>
        <fullName evidence="12 15">M1G-methyltransferase</fullName>
    </alternativeName>
    <alternativeName>
        <fullName evidence="13 15">tRNA [GM37] methyltransferase</fullName>
    </alternativeName>
</protein>
<keyword evidence="10 15" id="KW-0949">S-adenosyl-L-methionine</keyword>
<dbReference type="PIRSF" id="PIRSF000386">
    <property type="entry name" value="tRNA_mtase"/>
    <property type="match status" value="1"/>
</dbReference>
<evidence type="ECO:0000256" key="9">
    <source>
        <dbReference type="ARBA" id="ARBA00022679"/>
    </source>
</evidence>
<evidence type="ECO:0000256" key="8">
    <source>
        <dbReference type="ARBA" id="ARBA00022603"/>
    </source>
</evidence>
<dbReference type="CDD" id="cd18080">
    <property type="entry name" value="TrmD-like"/>
    <property type="match status" value="1"/>
</dbReference>
<accession>A0ABQ0JYS4</accession>
<keyword evidence="8 15" id="KW-0489">Methyltransferase</keyword>
<evidence type="ECO:0000256" key="6">
    <source>
        <dbReference type="ARBA" id="ARBA00014679"/>
    </source>
</evidence>
<comment type="subcellular location">
    <subcellularLocation>
        <location evidence="2 15 16">Cytoplasm</location>
    </subcellularLocation>
</comment>
<comment type="catalytic activity">
    <reaction evidence="14 15 16">
        <text>guanosine(37) in tRNA + S-adenosyl-L-methionine = N(1)-methylguanosine(37) in tRNA + S-adenosyl-L-homocysteine + H(+)</text>
        <dbReference type="Rhea" id="RHEA:36899"/>
        <dbReference type="Rhea" id="RHEA-COMP:10145"/>
        <dbReference type="Rhea" id="RHEA-COMP:10147"/>
        <dbReference type="ChEBI" id="CHEBI:15378"/>
        <dbReference type="ChEBI" id="CHEBI:57856"/>
        <dbReference type="ChEBI" id="CHEBI:59789"/>
        <dbReference type="ChEBI" id="CHEBI:73542"/>
        <dbReference type="ChEBI" id="CHEBI:74269"/>
        <dbReference type="EC" id="2.1.1.228"/>
    </reaction>
</comment>
<dbReference type="NCBIfam" id="TIGR00088">
    <property type="entry name" value="trmD"/>
    <property type="match status" value="1"/>
</dbReference>
<dbReference type="Gene3D" id="1.10.1270.20">
    <property type="entry name" value="tRNA(m1g37)methyltransferase, domain 2"/>
    <property type="match status" value="1"/>
</dbReference>
<evidence type="ECO:0000256" key="3">
    <source>
        <dbReference type="ARBA" id="ARBA00007630"/>
    </source>
</evidence>
<evidence type="ECO:0000256" key="5">
    <source>
        <dbReference type="ARBA" id="ARBA00012807"/>
    </source>
</evidence>
<dbReference type="PANTHER" id="PTHR46417">
    <property type="entry name" value="TRNA (GUANINE-N(1)-)-METHYLTRANSFERASE"/>
    <property type="match status" value="1"/>
</dbReference>
<dbReference type="InterPro" id="IPR002649">
    <property type="entry name" value="tRNA_m1G_MeTrfase_TrmD"/>
</dbReference>
<evidence type="ECO:0000313" key="18">
    <source>
        <dbReference type="EMBL" id="GAN33919.1"/>
    </source>
</evidence>
<evidence type="ECO:0000256" key="10">
    <source>
        <dbReference type="ARBA" id="ARBA00022691"/>
    </source>
</evidence>
<dbReference type="EC" id="2.1.1.228" evidence="5 15"/>
<dbReference type="NCBIfam" id="NF000648">
    <property type="entry name" value="PRK00026.1"/>
    <property type="match status" value="1"/>
</dbReference>
<evidence type="ECO:0000256" key="16">
    <source>
        <dbReference type="RuleBase" id="RU003464"/>
    </source>
</evidence>
<dbReference type="Proteomes" id="UP000032309">
    <property type="component" value="Unassembled WGS sequence"/>
</dbReference>
<reference evidence="19" key="1">
    <citation type="journal article" date="2015" name="Genome Announc.">
        <title>Draft Genome Sequence of an Anaerobic Ammonium-Oxidizing Bacterium, "Candidatus Brocadia sinica".</title>
        <authorList>
            <person name="Oshiki M."/>
            <person name="Shinyako-Hata K."/>
            <person name="Satoh H."/>
            <person name="Okabe S."/>
        </authorList>
    </citation>
    <scope>NUCLEOTIDE SEQUENCE [LARGE SCALE GENOMIC DNA]</scope>
    <source>
        <strain evidence="19">JPN1</strain>
    </source>
</reference>
<dbReference type="InterPro" id="IPR029028">
    <property type="entry name" value="Alpha/beta_knot_MTases"/>
</dbReference>
<feature type="binding site" evidence="15">
    <location>
        <position position="112"/>
    </location>
    <ligand>
        <name>S-adenosyl-L-methionine</name>
        <dbReference type="ChEBI" id="CHEBI:59789"/>
    </ligand>
</feature>
<comment type="similarity">
    <text evidence="3 15 16">Belongs to the RNA methyltransferase TrmD family.</text>
</comment>
<evidence type="ECO:0000256" key="1">
    <source>
        <dbReference type="ARBA" id="ARBA00002634"/>
    </source>
</evidence>
<proteinExistence type="inferred from homology"/>
<gene>
    <name evidence="15" type="primary">trmD</name>
    <name evidence="18" type="ORF">BROSI_A2454</name>
</gene>
<feature type="binding site" evidence="15">
    <location>
        <begin position="132"/>
        <end position="137"/>
    </location>
    <ligand>
        <name>S-adenosyl-L-methionine</name>
        <dbReference type="ChEBI" id="CHEBI:59789"/>
    </ligand>
</feature>
<evidence type="ECO:0000313" key="19">
    <source>
        <dbReference type="Proteomes" id="UP000032309"/>
    </source>
</evidence>
<evidence type="ECO:0000256" key="7">
    <source>
        <dbReference type="ARBA" id="ARBA00022490"/>
    </source>
</evidence>
<dbReference type="SUPFAM" id="SSF75217">
    <property type="entry name" value="alpha/beta knot"/>
    <property type="match status" value="1"/>
</dbReference>
<comment type="subunit">
    <text evidence="4 15 16">Homodimer.</text>
</comment>
<sequence length="226" mass="25717">MRIDILTLFPEMFENVLGHSILKIAREKGLVQYNLFNIREYAENRRCVDDRPYGGGPGMVMKPEPIFNTIEAIEQQTGVCSKRILLTPQGHPFSQSVARELAKESYLMLICGHYEGFDERVRIGLDVTELSIGDYVLSGGEIPAMVVIDTVVRLIPGVLGDLDSTTNESFTEVSLEYPQYTRPAEYRGMKVPDVLMSGNHQKIKEWQRDHALKRTMERRPDLLSKI</sequence>
<dbReference type="InterPro" id="IPR029026">
    <property type="entry name" value="tRNA_m1G_MTases_N"/>
</dbReference>
<organism evidence="18 19">
    <name type="scientific">Candidatus Brocadia sinica JPN1</name>
    <dbReference type="NCBI Taxonomy" id="1197129"/>
    <lineage>
        <taxon>Bacteria</taxon>
        <taxon>Pseudomonadati</taxon>
        <taxon>Planctomycetota</taxon>
        <taxon>Candidatus Brocadiia</taxon>
        <taxon>Candidatus Brocadiales</taxon>
        <taxon>Candidatus Brocadiaceae</taxon>
        <taxon>Candidatus Brocadia</taxon>
    </lineage>
</organism>
<keyword evidence="11 15" id="KW-0819">tRNA processing</keyword>
<dbReference type="Pfam" id="PF01746">
    <property type="entry name" value="tRNA_m1G_MT"/>
    <property type="match status" value="1"/>
</dbReference>
<comment type="caution">
    <text evidence="18">The sequence shown here is derived from an EMBL/GenBank/DDBJ whole genome shotgun (WGS) entry which is preliminary data.</text>
</comment>
<evidence type="ECO:0000259" key="17">
    <source>
        <dbReference type="Pfam" id="PF01746"/>
    </source>
</evidence>
<evidence type="ECO:0000256" key="14">
    <source>
        <dbReference type="ARBA" id="ARBA00047783"/>
    </source>
</evidence>
<evidence type="ECO:0000256" key="15">
    <source>
        <dbReference type="HAMAP-Rule" id="MF_00605"/>
    </source>
</evidence>
<comment type="function">
    <text evidence="1 15 16">Specifically methylates guanosine-37 in various tRNAs.</text>
</comment>
<dbReference type="EMBL" id="BAFN01000001">
    <property type="protein sequence ID" value="GAN33919.1"/>
    <property type="molecule type" value="Genomic_DNA"/>
</dbReference>
<evidence type="ECO:0000256" key="4">
    <source>
        <dbReference type="ARBA" id="ARBA00011738"/>
    </source>
</evidence>
<dbReference type="PANTHER" id="PTHR46417:SF1">
    <property type="entry name" value="TRNA (GUANINE-N(1)-)-METHYLTRANSFERASE"/>
    <property type="match status" value="1"/>
</dbReference>
<dbReference type="InterPro" id="IPR023148">
    <property type="entry name" value="tRNA_m1G_MeTrfase_C_sf"/>
</dbReference>
<keyword evidence="7 15" id="KW-0963">Cytoplasm</keyword>
<keyword evidence="9 15" id="KW-0808">Transferase</keyword>
<feature type="domain" description="tRNA methyltransferase TRMD/TRM10-type" evidence="17">
    <location>
        <begin position="1"/>
        <end position="224"/>
    </location>
</feature>
<dbReference type="Gene3D" id="3.40.1280.10">
    <property type="match status" value="1"/>
</dbReference>